<organism evidence="1 2">
    <name type="scientific">Clostridium acetobutylicum (strain ATCC 824 / DSM 792 / JCM 1419 / IAM 19013 / LMG 5710 / NBRC 13948 / NRRL B-527 / VKM B-1787 / 2291 / W)</name>
    <dbReference type="NCBI Taxonomy" id="272562"/>
    <lineage>
        <taxon>Bacteria</taxon>
        <taxon>Bacillati</taxon>
        <taxon>Bacillota</taxon>
        <taxon>Clostridia</taxon>
        <taxon>Eubacteriales</taxon>
        <taxon>Clostridiaceae</taxon>
        <taxon>Clostridium</taxon>
    </lineage>
</organism>
<evidence type="ECO:0008006" key="3">
    <source>
        <dbReference type="Google" id="ProtNLM"/>
    </source>
</evidence>
<dbReference type="PANTHER" id="PTHR41368:SF1">
    <property type="entry name" value="PROTEIN YGHO"/>
    <property type="match status" value="1"/>
</dbReference>
<dbReference type="OrthoDB" id="9806005at2"/>
<proteinExistence type="predicted"/>
<evidence type="ECO:0000313" key="1">
    <source>
        <dbReference type="EMBL" id="AAK78778.1"/>
    </source>
</evidence>
<dbReference type="GeneID" id="44997313"/>
<dbReference type="RefSeq" id="WP_010964120.1">
    <property type="nucleotide sequence ID" value="NC_003030.1"/>
</dbReference>
<dbReference type="EMBL" id="AE001437">
    <property type="protein sequence ID" value="AAK78778.1"/>
    <property type="molecule type" value="Genomic_DNA"/>
</dbReference>
<evidence type="ECO:0000313" key="2">
    <source>
        <dbReference type="Proteomes" id="UP000000814"/>
    </source>
</evidence>
<dbReference type="InterPro" id="IPR039968">
    <property type="entry name" value="BcerS-like"/>
</dbReference>
<dbReference type="AlphaFoldDB" id="Q97KW4"/>
<dbReference type="eggNOG" id="COG0456">
    <property type="taxonomic scope" value="Bacteria"/>
</dbReference>
<protein>
    <recommendedName>
        <fullName evidence="3">N-acetyltransferase domain-containing protein</fullName>
    </recommendedName>
</protein>
<gene>
    <name evidence="1" type="ordered locus">CA_C0802</name>
</gene>
<dbReference type="HOGENOM" id="CLU_782541_0_0_9"/>
<dbReference type="Proteomes" id="UP000000814">
    <property type="component" value="Chromosome"/>
</dbReference>
<dbReference type="PATRIC" id="fig|272562.8.peg.1007"/>
<dbReference type="STRING" id="272562.CA_C0802"/>
<dbReference type="PIR" id="G96998">
    <property type="entry name" value="G96998"/>
</dbReference>
<sequence length="358" mass="42919">MYQIINFDREEKYIKDFLKLPRLLYSKKEIAQNESEEKELLLGKHLLSKYFKLNKFLVYKDSKVAARCVITTYPNDSNAYIGFFECIYDEECAKTLFQAVKEFCKRGNYKKIIGPVDASFWLKYRMKINKFEDRPYVSEPYNKKYYLDLFLKNDYSISETYISNIYKKLPRNFEKEKIRRRYEEFIKKGYKIVSPKKMDYNKAICEIYKMIIELYSDFPIFKYLNEEDFLKIFGNYKYILDFSMVKLVYFKGETVAFFIGMPDYKNLLYRKFNLFTIINVLLKKIRSKNYVMLYMGVKKEHVGLGNAMTQTIINNLQKRRSTAIGAFIKEGKVTESYGKDTIEGKYKYVLLESSLQKH</sequence>
<accession>Q97KW4</accession>
<keyword evidence="2" id="KW-1185">Reference proteome</keyword>
<name>Q97KW4_CLOAB</name>
<dbReference type="PANTHER" id="PTHR41368">
    <property type="entry name" value="PROTEIN YGHO"/>
    <property type="match status" value="1"/>
</dbReference>
<reference evidence="1 2" key="1">
    <citation type="journal article" date="2001" name="J. Bacteriol.">
        <title>Genome sequence and comparative analysis of the solvent-producing bacterium Clostridium acetobutylicum.</title>
        <authorList>
            <person name="Nolling J."/>
            <person name="Breton G."/>
            <person name="Omelchenko M.V."/>
            <person name="Makarova K.S."/>
            <person name="Zeng Q."/>
            <person name="Gibson R."/>
            <person name="Lee H.M."/>
            <person name="Dubois J."/>
            <person name="Qiu D."/>
            <person name="Hitti J."/>
            <person name="Wolf Y.I."/>
            <person name="Tatusov R.L."/>
            <person name="Sabathe F."/>
            <person name="Doucette-Stamm L."/>
            <person name="Soucaille P."/>
            <person name="Daly M.J."/>
            <person name="Bennett G.N."/>
            <person name="Koonin E.V."/>
            <person name="Smith D.R."/>
        </authorList>
    </citation>
    <scope>NUCLEOTIDE SEQUENCE [LARGE SCALE GENOMIC DNA]</scope>
    <source>
        <strain evidence="2">ATCC 824 / DSM 792 / JCM 1419 / LMG 5710 / VKM B-1787</strain>
    </source>
</reference>
<dbReference type="KEGG" id="cac:CA_C0802"/>